<dbReference type="SUPFAM" id="SSF88946">
    <property type="entry name" value="Sigma2 domain of RNA polymerase sigma factors"/>
    <property type="match status" value="1"/>
</dbReference>
<dbReference type="Pfam" id="PF04542">
    <property type="entry name" value="Sigma70_r2"/>
    <property type="match status" value="1"/>
</dbReference>
<evidence type="ECO:0000256" key="2">
    <source>
        <dbReference type="ARBA" id="ARBA00023015"/>
    </source>
</evidence>
<evidence type="ECO:0000256" key="3">
    <source>
        <dbReference type="ARBA" id="ARBA00023082"/>
    </source>
</evidence>
<gene>
    <name evidence="8" type="primary">rpoE</name>
    <name evidence="8" type="ORF">GCM10011594_43860</name>
</gene>
<sequence>MRRDHGWPPDLGATEVGSESPGECDAHLLVAVAGGSGAAFEQLHTRFRLRIYGAAKLVVRDAWLAEDVTQEVHFEIWRKAHRFDPDKGTAAGWILALARSRAIDRVRSCEAARGAEHSWGMSNHHGPGSDRVTEAVLDAADQHQVRVALLNLTTLQREAVQLCFFAGMSATQASTALNVPMATYKTRLRDGLIRLRITLPTLN</sequence>
<evidence type="ECO:0000256" key="1">
    <source>
        <dbReference type="ARBA" id="ARBA00010641"/>
    </source>
</evidence>
<dbReference type="GO" id="GO:0006352">
    <property type="term" value="P:DNA-templated transcription initiation"/>
    <property type="evidence" value="ECO:0007669"/>
    <property type="project" value="InterPro"/>
</dbReference>
<dbReference type="InterPro" id="IPR013249">
    <property type="entry name" value="RNA_pol_sigma70_r4_t2"/>
</dbReference>
<dbReference type="InterPro" id="IPR036388">
    <property type="entry name" value="WH-like_DNA-bd_sf"/>
</dbReference>
<keyword evidence="2" id="KW-0805">Transcription regulation</keyword>
<keyword evidence="9" id="KW-1185">Reference proteome</keyword>
<dbReference type="PANTHER" id="PTHR43133:SF66">
    <property type="entry name" value="ECF RNA POLYMERASE SIGMA FACTOR SIGK"/>
    <property type="match status" value="1"/>
</dbReference>
<dbReference type="InterPro" id="IPR013325">
    <property type="entry name" value="RNA_pol_sigma_r2"/>
</dbReference>
<dbReference type="PANTHER" id="PTHR43133">
    <property type="entry name" value="RNA POLYMERASE ECF-TYPE SIGMA FACTO"/>
    <property type="match status" value="1"/>
</dbReference>
<evidence type="ECO:0000313" key="8">
    <source>
        <dbReference type="EMBL" id="GGM19010.1"/>
    </source>
</evidence>
<feature type="region of interest" description="Disordered" evidence="5">
    <location>
        <begin position="1"/>
        <end position="21"/>
    </location>
</feature>
<dbReference type="AlphaFoldDB" id="A0A917TCY7"/>
<evidence type="ECO:0000256" key="4">
    <source>
        <dbReference type="ARBA" id="ARBA00023163"/>
    </source>
</evidence>
<dbReference type="Proteomes" id="UP000655208">
    <property type="component" value="Unassembled WGS sequence"/>
</dbReference>
<feature type="domain" description="RNA polymerase sigma-70 region 2" evidence="6">
    <location>
        <begin position="45"/>
        <end position="108"/>
    </location>
</feature>
<reference evidence="8" key="1">
    <citation type="journal article" date="2014" name="Int. J. Syst. Evol. Microbiol.">
        <title>Complete genome sequence of Corynebacterium casei LMG S-19264T (=DSM 44701T), isolated from a smear-ripened cheese.</title>
        <authorList>
            <consortium name="US DOE Joint Genome Institute (JGI-PGF)"/>
            <person name="Walter F."/>
            <person name="Albersmeier A."/>
            <person name="Kalinowski J."/>
            <person name="Ruckert C."/>
        </authorList>
    </citation>
    <scope>NUCLEOTIDE SEQUENCE</scope>
    <source>
        <strain evidence="8">CGMCC 4.7308</strain>
    </source>
</reference>
<dbReference type="InterPro" id="IPR007627">
    <property type="entry name" value="RNA_pol_sigma70_r2"/>
</dbReference>
<dbReference type="Pfam" id="PF08281">
    <property type="entry name" value="Sigma70_r4_2"/>
    <property type="match status" value="1"/>
</dbReference>
<dbReference type="NCBIfam" id="TIGR02937">
    <property type="entry name" value="sigma70-ECF"/>
    <property type="match status" value="1"/>
</dbReference>
<dbReference type="InterPro" id="IPR013324">
    <property type="entry name" value="RNA_pol_sigma_r3/r4-like"/>
</dbReference>
<organism evidence="8 9">
    <name type="scientific">Nakamurella endophytica</name>
    <dbReference type="NCBI Taxonomy" id="1748367"/>
    <lineage>
        <taxon>Bacteria</taxon>
        <taxon>Bacillati</taxon>
        <taxon>Actinomycetota</taxon>
        <taxon>Actinomycetes</taxon>
        <taxon>Nakamurellales</taxon>
        <taxon>Nakamurellaceae</taxon>
        <taxon>Nakamurella</taxon>
    </lineage>
</organism>
<protein>
    <submittedName>
        <fullName evidence="8">RNA polymerase sigma factor SigK</fullName>
    </submittedName>
</protein>
<evidence type="ECO:0000259" key="6">
    <source>
        <dbReference type="Pfam" id="PF04542"/>
    </source>
</evidence>
<dbReference type="RefSeq" id="WP_188944997.1">
    <property type="nucleotide sequence ID" value="NZ_BMNA01000022.1"/>
</dbReference>
<dbReference type="InterPro" id="IPR014284">
    <property type="entry name" value="RNA_pol_sigma-70_dom"/>
</dbReference>
<dbReference type="GO" id="GO:0003677">
    <property type="term" value="F:DNA binding"/>
    <property type="evidence" value="ECO:0007669"/>
    <property type="project" value="InterPro"/>
</dbReference>
<reference evidence="8" key="2">
    <citation type="submission" date="2020-09" db="EMBL/GenBank/DDBJ databases">
        <authorList>
            <person name="Sun Q."/>
            <person name="Zhou Y."/>
        </authorList>
    </citation>
    <scope>NUCLEOTIDE SEQUENCE</scope>
    <source>
        <strain evidence="8">CGMCC 4.7308</strain>
    </source>
</reference>
<evidence type="ECO:0000259" key="7">
    <source>
        <dbReference type="Pfam" id="PF08281"/>
    </source>
</evidence>
<dbReference type="SUPFAM" id="SSF88659">
    <property type="entry name" value="Sigma3 and sigma4 domains of RNA polymerase sigma factors"/>
    <property type="match status" value="1"/>
</dbReference>
<accession>A0A917TCY7</accession>
<dbReference type="GO" id="GO:0016987">
    <property type="term" value="F:sigma factor activity"/>
    <property type="evidence" value="ECO:0007669"/>
    <property type="project" value="UniProtKB-KW"/>
</dbReference>
<keyword evidence="4" id="KW-0804">Transcription</keyword>
<evidence type="ECO:0000313" key="9">
    <source>
        <dbReference type="Proteomes" id="UP000655208"/>
    </source>
</evidence>
<dbReference type="Gene3D" id="1.10.1740.10">
    <property type="match status" value="1"/>
</dbReference>
<proteinExistence type="inferred from homology"/>
<name>A0A917TCY7_9ACTN</name>
<dbReference type="EMBL" id="BMNA01000022">
    <property type="protein sequence ID" value="GGM19010.1"/>
    <property type="molecule type" value="Genomic_DNA"/>
</dbReference>
<dbReference type="InterPro" id="IPR039425">
    <property type="entry name" value="RNA_pol_sigma-70-like"/>
</dbReference>
<feature type="domain" description="RNA polymerase sigma factor 70 region 4 type 2" evidence="7">
    <location>
        <begin position="144"/>
        <end position="195"/>
    </location>
</feature>
<keyword evidence="3" id="KW-0731">Sigma factor</keyword>
<comment type="caution">
    <text evidence="8">The sequence shown here is derived from an EMBL/GenBank/DDBJ whole genome shotgun (WGS) entry which is preliminary data.</text>
</comment>
<evidence type="ECO:0000256" key="5">
    <source>
        <dbReference type="SAM" id="MobiDB-lite"/>
    </source>
</evidence>
<dbReference type="Gene3D" id="1.10.10.10">
    <property type="entry name" value="Winged helix-like DNA-binding domain superfamily/Winged helix DNA-binding domain"/>
    <property type="match status" value="1"/>
</dbReference>
<comment type="similarity">
    <text evidence="1">Belongs to the sigma-70 factor family. ECF subfamily.</text>
</comment>